<dbReference type="InterPro" id="IPR009057">
    <property type="entry name" value="Homeodomain-like_sf"/>
</dbReference>
<dbReference type="InterPro" id="IPR018060">
    <property type="entry name" value="HTH_AraC"/>
</dbReference>
<accession>A0A5C6VZV3</accession>
<keyword evidence="3" id="KW-0804">Transcription</keyword>
<dbReference type="EMBL" id="VOQF01000006">
    <property type="protein sequence ID" value="TXC90567.1"/>
    <property type="molecule type" value="Genomic_DNA"/>
</dbReference>
<dbReference type="SUPFAM" id="SSF46689">
    <property type="entry name" value="Homeodomain-like"/>
    <property type="match status" value="2"/>
</dbReference>
<dbReference type="PANTHER" id="PTHR43280">
    <property type="entry name" value="ARAC-FAMILY TRANSCRIPTIONAL REGULATOR"/>
    <property type="match status" value="1"/>
</dbReference>
<dbReference type="GO" id="GO:0003700">
    <property type="term" value="F:DNA-binding transcription factor activity"/>
    <property type="evidence" value="ECO:0007669"/>
    <property type="project" value="InterPro"/>
</dbReference>
<evidence type="ECO:0000256" key="2">
    <source>
        <dbReference type="ARBA" id="ARBA00023125"/>
    </source>
</evidence>
<dbReference type="InterPro" id="IPR003313">
    <property type="entry name" value="AraC-bd"/>
</dbReference>
<dbReference type="PROSITE" id="PS01124">
    <property type="entry name" value="HTH_ARAC_FAMILY_2"/>
    <property type="match status" value="1"/>
</dbReference>
<feature type="domain" description="HTH araC/xylS-type" evidence="4">
    <location>
        <begin position="188"/>
        <end position="286"/>
    </location>
</feature>
<comment type="caution">
    <text evidence="5">The sequence shown here is derived from an EMBL/GenBank/DDBJ whole genome shotgun (WGS) entry which is preliminary data.</text>
</comment>
<dbReference type="SUPFAM" id="SSF51182">
    <property type="entry name" value="RmlC-like cupins"/>
    <property type="match status" value="1"/>
</dbReference>
<organism evidence="5 6">
    <name type="scientific">Metabacillus litoralis</name>
    <dbReference type="NCBI Taxonomy" id="152268"/>
    <lineage>
        <taxon>Bacteria</taxon>
        <taxon>Bacillati</taxon>
        <taxon>Bacillota</taxon>
        <taxon>Bacilli</taxon>
        <taxon>Bacillales</taxon>
        <taxon>Bacillaceae</taxon>
        <taxon>Metabacillus</taxon>
    </lineage>
</organism>
<evidence type="ECO:0000259" key="4">
    <source>
        <dbReference type="PROSITE" id="PS01124"/>
    </source>
</evidence>
<evidence type="ECO:0000313" key="6">
    <source>
        <dbReference type="Proteomes" id="UP000321363"/>
    </source>
</evidence>
<dbReference type="CDD" id="cd02208">
    <property type="entry name" value="cupin_RmlC-like"/>
    <property type="match status" value="1"/>
</dbReference>
<sequence>MYEQPAFKEYTFIPDKTFPLNIFKVSPTNGAGIPLHWQEHLEFILIRKGIFSIQIQDQFTDLNEGDVLFINAKEIHGAYPINKNSELISIVFNDALIRNLSLDSTEKKYVLPIINQELTIPSIIRAENPVAAPLTKRLEDLYIEFKEKKKGFELFIKANLIHSIALIYRLSEAKPDTIQNNREDSSIQNILTHLSENFQNSTTINEAATICNLSPNYFCYVFKKTTGKTFVEYVNMLRVHEADRLLREGYNSISDVAHRVGYSNLTYFGRVFKQYKACRPSDVVKEVKEALETVNT</sequence>
<dbReference type="InterPro" id="IPR014710">
    <property type="entry name" value="RmlC-like_jellyroll"/>
</dbReference>
<keyword evidence="6" id="KW-1185">Reference proteome</keyword>
<gene>
    <name evidence="5" type="ORF">FS935_11660</name>
</gene>
<keyword evidence="1" id="KW-0805">Transcription regulation</keyword>
<dbReference type="Gene3D" id="2.60.120.10">
    <property type="entry name" value="Jelly Rolls"/>
    <property type="match status" value="1"/>
</dbReference>
<evidence type="ECO:0000256" key="3">
    <source>
        <dbReference type="ARBA" id="ARBA00023163"/>
    </source>
</evidence>
<dbReference type="AlphaFoldDB" id="A0A5C6VZV3"/>
<dbReference type="Pfam" id="PF02311">
    <property type="entry name" value="AraC_binding"/>
    <property type="match status" value="1"/>
</dbReference>
<dbReference type="RefSeq" id="WP_146948737.1">
    <property type="nucleotide sequence ID" value="NZ_VOQF01000006.1"/>
</dbReference>
<evidence type="ECO:0000256" key="1">
    <source>
        <dbReference type="ARBA" id="ARBA00023015"/>
    </source>
</evidence>
<name>A0A5C6VZV3_9BACI</name>
<keyword evidence="2" id="KW-0238">DNA-binding</keyword>
<proteinExistence type="predicted"/>
<dbReference type="Proteomes" id="UP000321363">
    <property type="component" value="Unassembled WGS sequence"/>
</dbReference>
<dbReference type="Gene3D" id="1.10.10.60">
    <property type="entry name" value="Homeodomain-like"/>
    <property type="match status" value="2"/>
</dbReference>
<protein>
    <submittedName>
        <fullName evidence="5">AraC family transcriptional regulator</fullName>
    </submittedName>
</protein>
<dbReference type="Pfam" id="PF12833">
    <property type="entry name" value="HTH_18"/>
    <property type="match status" value="1"/>
</dbReference>
<dbReference type="OrthoDB" id="8737373at2"/>
<reference evidence="5 6" key="1">
    <citation type="journal article" date="2005" name="Int. J. Syst. Evol. Microbiol.">
        <title>Bacillus litoralis sp. nov., isolated from a tidal flat of the Yellow Sea in Korea.</title>
        <authorList>
            <person name="Yoon J.H."/>
            <person name="Oh T.K."/>
        </authorList>
    </citation>
    <scope>NUCLEOTIDE SEQUENCE [LARGE SCALE GENOMIC DNA]</scope>
    <source>
        <strain evidence="5 6">SW-211</strain>
    </source>
</reference>
<dbReference type="SMART" id="SM00342">
    <property type="entry name" value="HTH_ARAC"/>
    <property type="match status" value="1"/>
</dbReference>
<evidence type="ECO:0000313" key="5">
    <source>
        <dbReference type="EMBL" id="TXC90567.1"/>
    </source>
</evidence>
<dbReference type="GO" id="GO:0043565">
    <property type="term" value="F:sequence-specific DNA binding"/>
    <property type="evidence" value="ECO:0007669"/>
    <property type="project" value="InterPro"/>
</dbReference>
<dbReference type="PANTHER" id="PTHR43280:SF28">
    <property type="entry name" value="HTH-TYPE TRANSCRIPTIONAL ACTIVATOR RHAS"/>
    <property type="match status" value="1"/>
</dbReference>
<dbReference type="InterPro" id="IPR011051">
    <property type="entry name" value="RmlC_Cupin_sf"/>
</dbReference>